<dbReference type="SUPFAM" id="SSF49472">
    <property type="entry name" value="Transthyretin (synonym: prealbumin)"/>
    <property type="match status" value="1"/>
</dbReference>
<dbReference type="InterPro" id="IPR036817">
    <property type="entry name" value="Transthyretin/HIU_hydrolase_sf"/>
</dbReference>
<reference evidence="2" key="2">
    <citation type="submission" date="2021-08" db="EMBL/GenBank/DDBJ databases">
        <authorList>
            <person name="Tani A."/>
            <person name="Ola A."/>
            <person name="Ogura Y."/>
            <person name="Katsura K."/>
            <person name="Hayashi T."/>
        </authorList>
    </citation>
    <scope>NUCLEOTIDE SEQUENCE</scope>
    <source>
        <strain evidence="2">KCTC 52305</strain>
    </source>
</reference>
<gene>
    <name evidence="2" type="primary">pucM_2</name>
    <name evidence="2" type="ORF">OPKNFCMD_4168</name>
</gene>
<dbReference type="EMBL" id="BPQH01000013">
    <property type="protein sequence ID" value="GJD51414.1"/>
    <property type="molecule type" value="Genomic_DNA"/>
</dbReference>
<organism evidence="2 3">
    <name type="scientific">Methylobacterium crusticola</name>
    <dbReference type="NCBI Taxonomy" id="1697972"/>
    <lineage>
        <taxon>Bacteria</taxon>
        <taxon>Pseudomonadati</taxon>
        <taxon>Pseudomonadota</taxon>
        <taxon>Alphaproteobacteria</taxon>
        <taxon>Hyphomicrobiales</taxon>
        <taxon>Methylobacteriaceae</taxon>
        <taxon>Methylobacterium</taxon>
    </lineage>
</organism>
<sequence>MSAGGISVHAVDVAAGRAAAGLRVVIEALEPVRRRLAEGVIGPDGQLDHPVVRGAGVTAGVHEVTFAIGDYLAASDPDGARFLDAVPFRFTIADPAEHYHLPLKFTRFGYAIFRGV</sequence>
<dbReference type="Proteomes" id="UP001055167">
    <property type="component" value="Unassembled WGS sequence"/>
</dbReference>
<protein>
    <submittedName>
        <fullName evidence="2">5-hydroxyisourate hydrolase</fullName>
    </submittedName>
</protein>
<keyword evidence="2" id="KW-0378">Hydrolase</keyword>
<dbReference type="RefSeq" id="WP_128561312.1">
    <property type="nucleotide sequence ID" value="NZ_BPQH01000013.1"/>
</dbReference>
<keyword evidence="3" id="KW-1185">Reference proteome</keyword>
<dbReference type="PANTHER" id="PTHR10395">
    <property type="entry name" value="URICASE AND TRANSTHYRETIN-RELATED"/>
    <property type="match status" value="1"/>
</dbReference>
<dbReference type="Gene3D" id="2.60.40.180">
    <property type="entry name" value="Transthyretin/hydroxyisourate hydrolase domain"/>
    <property type="match status" value="1"/>
</dbReference>
<reference evidence="2" key="1">
    <citation type="journal article" date="2021" name="Front. Microbiol.">
        <title>Comprehensive Comparative Genomics and Phenotyping of Methylobacterium Species.</title>
        <authorList>
            <person name="Alessa O."/>
            <person name="Ogura Y."/>
            <person name="Fujitani Y."/>
            <person name="Takami H."/>
            <person name="Hayashi T."/>
            <person name="Sahin N."/>
            <person name="Tani A."/>
        </authorList>
    </citation>
    <scope>NUCLEOTIDE SEQUENCE</scope>
    <source>
        <strain evidence="2">KCTC 52305</strain>
    </source>
</reference>
<dbReference type="Pfam" id="PF00576">
    <property type="entry name" value="Transthyretin"/>
    <property type="match status" value="1"/>
</dbReference>
<dbReference type="PANTHER" id="PTHR10395:SF7">
    <property type="entry name" value="5-HYDROXYISOURATE HYDROLASE"/>
    <property type="match status" value="1"/>
</dbReference>
<evidence type="ECO:0000313" key="3">
    <source>
        <dbReference type="Proteomes" id="UP001055167"/>
    </source>
</evidence>
<proteinExistence type="predicted"/>
<name>A0ABQ4R2P4_9HYPH</name>
<evidence type="ECO:0000259" key="1">
    <source>
        <dbReference type="Pfam" id="PF00576"/>
    </source>
</evidence>
<comment type="caution">
    <text evidence="2">The sequence shown here is derived from an EMBL/GenBank/DDBJ whole genome shotgun (WGS) entry which is preliminary data.</text>
</comment>
<feature type="domain" description="Transthyretin/hydroxyisourate hydrolase" evidence="1">
    <location>
        <begin position="6"/>
        <end position="115"/>
    </location>
</feature>
<dbReference type="InterPro" id="IPR023416">
    <property type="entry name" value="Transthyretin/HIU_hydrolase_d"/>
</dbReference>
<dbReference type="GO" id="GO:0016787">
    <property type="term" value="F:hydrolase activity"/>
    <property type="evidence" value="ECO:0007669"/>
    <property type="project" value="UniProtKB-KW"/>
</dbReference>
<accession>A0ABQ4R2P4</accession>
<evidence type="ECO:0000313" key="2">
    <source>
        <dbReference type="EMBL" id="GJD51414.1"/>
    </source>
</evidence>